<dbReference type="SMART" id="SM00708">
    <property type="entry name" value="PhBP"/>
    <property type="match status" value="1"/>
</dbReference>
<evidence type="ECO:0000256" key="1">
    <source>
        <dbReference type="ARBA" id="ARBA00004613"/>
    </source>
</evidence>
<dbReference type="GO" id="GO:0005549">
    <property type="term" value="F:odorant binding"/>
    <property type="evidence" value="ECO:0007669"/>
    <property type="project" value="InterPro"/>
</dbReference>
<dbReference type="SUPFAM" id="SSF47565">
    <property type="entry name" value="Insect pheromone/odorant-binding proteins"/>
    <property type="match status" value="1"/>
</dbReference>
<dbReference type="InterPro" id="IPR006170">
    <property type="entry name" value="PBP/GOBP"/>
</dbReference>
<evidence type="ECO:0000313" key="7">
    <source>
        <dbReference type="RefSeq" id="XP_034104446.1"/>
    </source>
</evidence>
<dbReference type="GO" id="GO:0007608">
    <property type="term" value="P:sensory perception of smell"/>
    <property type="evidence" value="ECO:0007669"/>
    <property type="project" value="TreeGrafter"/>
</dbReference>
<proteinExistence type="inferred from homology"/>
<reference evidence="7" key="1">
    <citation type="submission" date="2025-08" db="UniProtKB">
        <authorList>
            <consortium name="RefSeq"/>
        </authorList>
    </citation>
    <scope>IDENTIFICATION</scope>
    <source>
        <strain evidence="7">15112-1751.03</strain>
        <tissue evidence="7">Whole Adult</tissue>
    </source>
</reference>
<dbReference type="CDD" id="cd23992">
    <property type="entry name" value="PBP_GOBP"/>
    <property type="match status" value="1"/>
</dbReference>
<accession>A0A6P8WLA5</accession>
<name>A0A6P8WLA5_DROAB</name>
<evidence type="ECO:0000256" key="5">
    <source>
        <dbReference type="SAM" id="SignalP"/>
    </source>
</evidence>
<keyword evidence="4 5" id="KW-0732">Signal</keyword>
<dbReference type="RefSeq" id="XP_034104446.1">
    <property type="nucleotide sequence ID" value="XM_034248555.2"/>
</dbReference>
<evidence type="ECO:0000256" key="3">
    <source>
        <dbReference type="ARBA" id="ARBA00022525"/>
    </source>
</evidence>
<evidence type="ECO:0000313" key="6">
    <source>
        <dbReference type="Proteomes" id="UP000515160"/>
    </source>
</evidence>
<dbReference type="AlphaFoldDB" id="A0A6P8WLA5"/>
<gene>
    <name evidence="7" type="primary">LOC117568147</name>
</gene>
<dbReference type="GeneID" id="117568147"/>
<comment type="similarity">
    <text evidence="2">Belongs to the PBP/GOBP family.</text>
</comment>
<evidence type="ECO:0000256" key="4">
    <source>
        <dbReference type="ARBA" id="ARBA00022729"/>
    </source>
</evidence>
<dbReference type="Pfam" id="PF01395">
    <property type="entry name" value="PBP_GOBP"/>
    <property type="match status" value="1"/>
</dbReference>
<evidence type="ECO:0000256" key="2">
    <source>
        <dbReference type="ARBA" id="ARBA00008098"/>
    </source>
</evidence>
<dbReference type="InterPro" id="IPR036728">
    <property type="entry name" value="PBP_GOBP_sf"/>
</dbReference>
<dbReference type="PANTHER" id="PTHR11857:SF43">
    <property type="entry name" value="GEO07291P1-RELATED"/>
    <property type="match status" value="1"/>
</dbReference>
<feature type="chain" id="PRO_5027670840" evidence="5">
    <location>
        <begin position="21"/>
        <end position="139"/>
    </location>
</feature>
<keyword evidence="6" id="KW-1185">Reference proteome</keyword>
<dbReference type="OrthoDB" id="6601693at2759"/>
<sequence length="139" mass="15476">MKAALFSATLVVLMAVVVQCQNPNFQQLMKQCMDETKMTEAELKEFMTGGMKSTTNENLKCYTKCLMEKQGHMVNGQFNADALLNTLRNVPQMKDKMDEITSGVNACKDLKGTNDCDTAFKITMCLKEHKTMGPHPGAQ</sequence>
<protein>
    <submittedName>
        <fullName evidence="7">General odorant-binding protein 56h</fullName>
    </submittedName>
</protein>
<feature type="signal peptide" evidence="5">
    <location>
        <begin position="1"/>
        <end position="20"/>
    </location>
</feature>
<comment type="subcellular location">
    <subcellularLocation>
        <location evidence="1">Secreted</location>
    </subcellularLocation>
</comment>
<dbReference type="CTD" id="37271"/>
<dbReference type="Gene3D" id="1.10.238.20">
    <property type="entry name" value="Pheromone/general odorant binding protein domain"/>
    <property type="match status" value="1"/>
</dbReference>
<dbReference type="GO" id="GO:0005615">
    <property type="term" value="C:extracellular space"/>
    <property type="evidence" value="ECO:0007669"/>
    <property type="project" value="TreeGrafter"/>
</dbReference>
<keyword evidence="3" id="KW-0964">Secreted</keyword>
<dbReference type="Proteomes" id="UP000515160">
    <property type="component" value="Chromosome 3"/>
</dbReference>
<dbReference type="PANTHER" id="PTHR11857">
    <property type="entry name" value="ODORANT BINDING PROTEIN-RELATED"/>
    <property type="match status" value="1"/>
</dbReference>
<organism evidence="6 7">
    <name type="scientific">Drosophila albomicans</name>
    <name type="common">Fruit fly</name>
    <dbReference type="NCBI Taxonomy" id="7291"/>
    <lineage>
        <taxon>Eukaryota</taxon>
        <taxon>Metazoa</taxon>
        <taxon>Ecdysozoa</taxon>
        <taxon>Arthropoda</taxon>
        <taxon>Hexapoda</taxon>
        <taxon>Insecta</taxon>
        <taxon>Pterygota</taxon>
        <taxon>Neoptera</taxon>
        <taxon>Endopterygota</taxon>
        <taxon>Diptera</taxon>
        <taxon>Brachycera</taxon>
        <taxon>Muscomorpha</taxon>
        <taxon>Ephydroidea</taxon>
        <taxon>Drosophilidae</taxon>
        <taxon>Drosophila</taxon>
    </lineage>
</organism>